<dbReference type="EMBL" id="BMXA01000001">
    <property type="protein sequence ID" value="GHA01080.1"/>
    <property type="molecule type" value="Genomic_DNA"/>
</dbReference>
<comment type="caution">
    <text evidence="1">The sequence shown here is derived from an EMBL/GenBank/DDBJ whole genome shotgun (WGS) entry which is preliminary data.</text>
</comment>
<reference evidence="1" key="2">
    <citation type="submission" date="2020-09" db="EMBL/GenBank/DDBJ databases">
        <authorList>
            <person name="Sun Q."/>
            <person name="Kim S."/>
        </authorList>
    </citation>
    <scope>NUCLEOTIDE SEQUENCE</scope>
    <source>
        <strain evidence="1">KCTC 12711</strain>
    </source>
</reference>
<name>A0A918RLI3_9GAMM</name>
<proteinExistence type="predicted"/>
<reference evidence="1" key="1">
    <citation type="journal article" date="2014" name="Int. J. Syst. Evol. Microbiol.">
        <title>Complete genome sequence of Corynebacterium casei LMG S-19264T (=DSM 44701T), isolated from a smear-ripened cheese.</title>
        <authorList>
            <consortium name="US DOE Joint Genome Institute (JGI-PGF)"/>
            <person name="Walter F."/>
            <person name="Albersmeier A."/>
            <person name="Kalinowski J."/>
            <person name="Ruckert C."/>
        </authorList>
    </citation>
    <scope>NUCLEOTIDE SEQUENCE</scope>
    <source>
        <strain evidence="1">KCTC 12711</strain>
    </source>
</reference>
<gene>
    <name evidence="1" type="ORF">GCM10008090_07720</name>
</gene>
<dbReference type="AlphaFoldDB" id="A0A918RLI3"/>
<evidence type="ECO:0000313" key="2">
    <source>
        <dbReference type="Proteomes" id="UP000614811"/>
    </source>
</evidence>
<accession>A0A918RLI3</accession>
<sequence length="128" mass="14763">MANPRFKLEQVERLTRGHRSGVNIGSRAVGHHLRPHERKQYERALRAGYLELTQRDRENLWHVWEKVCTAKDWHLLVLVKDTANGTATVYHSRSASVIRDATVVQRTELELGLAKQEIRNLAAKYNLG</sequence>
<organism evidence="1 2">
    <name type="scientific">Arenicella chitinivorans</name>
    <dbReference type="NCBI Taxonomy" id="1329800"/>
    <lineage>
        <taxon>Bacteria</taxon>
        <taxon>Pseudomonadati</taxon>
        <taxon>Pseudomonadota</taxon>
        <taxon>Gammaproteobacteria</taxon>
        <taxon>Arenicellales</taxon>
        <taxon>Arenicellaceae</taxon>
        <taxon>Arenicella</taxon>
    </lineage>
</organism>
<dbReference type="Proteomes" id="UP000614811">
    <property type="component" value="Unassembled WGS sequence"/>
</dbReference>
<protein>
    <submittedName>
        <fullName evidence="1">Uncharacterized protein</fullName>
    </submittedName>
</protein>
<dbReference type="RefSeq" id="WP_189398676.1">
    <property type="nucleotide sequence ID" value="NZ_BMXA01000001.1"/>
</dbReference>
<keyword evidence="2" id="KW-1185">Reference proteome</keyword>
<evidence type="ECO:0000313" key="1">
    <source>
        <dbReference type="EMBL" id="GHA01080.1"/>
    </source>
</evidence>